<dbReference type="InterPro" id="IPR001098">
    <property type="entry name" value="DNA-dir_DNA_pol_A_palm_dom"/>
</dbReference>
<comment type="caution">
    <text evidence="21">The sequence shown here is derived from an EMBL/GenBank/DDBJ whole genome shotgun (WGS) entry which is preliminary data.</text>
</comment>
<feature type="domain" description="3'-5' exonuclease" evidence="18">
    <location>
        <begin position="308"/>
        <end position="478"/>
    </location>
</feature>
<dbReference type="EMBL" id="AZDJ01000030">
    <property type="protein sequence ID" value="KRK70835.1"/>
    <property type="molecule type" value="Genomic_DNA"/>
</dbReference>
<dbReference type="STRING" id="1291734.FD02_GL000015"/>
<evidence type="ECO:0000313" key="21">
    <source>
        <dbReference type="EMBL" id="KRK70835.1"/>
    </source>
</evidence>
<comment type="subunit">
    <text evidence="2 17">Single-chain monomer with multiple functions.</text>
</comment>
<evidence type="ECO:0000256" key="14">
    <source>
        <dbReference type="ARBA" id="ARBA00023204"/>
    </source>
</evidence>
<evidence type="ECO:0000256" key="7">
    <source>
        <dbReference type="ARBA" id="ARBA00022705"/>
    </source>
</evidence>
<evidence type="ECO:0000256" key="12">
    <source>
        <dbReference type="ARBA" id="ARBA00022932"/>
    </source>
</evidence>
<evidence type="ECO:0000256" key="16">
    <source>
        <dbReference type="NCBIfam" id="TIGR00593"/>
    </source>
</evidence>
<evidence type="ECO:0000256" key="13">
    <source>
        <dbReference type="ARBA" id="ARBA00023125"/>
    </source>
</evidence>
<sequence length="887" mass="98885">MMATMKKLLLIDGNSVAFRSFYALYNQLDRFTTKDGLHTNAVFVFNNLLDIIVAKEQPDAALVAFDAGKTTFRTKQFDDYKGGRAKTPSELLEQLPLIKRLLDDHGITHYELPDWEADDIIGTMAKAGEEAGWTVTVVTGDRDLTQLTTAAVTVQVTVKGVGELETYTPAHVQEKLGITPAQIVDLKGLMGDTSDNYPGVTKVGEKTALKLLEQFGTMENLYANLDELKPSKMKEHLIEDRDQAFMSKDLATIRQDAPVTIGLSDLAYRGPDIPALRDLYTELEMRQALAKLPADPAAAPTAAAVEASAPAHFVELTAANLETLPAKPGQVSFELEMLDDNYHVSPLIGFFLGTADVTYVSADAELLTNPTLQTWLAQQTLVVFDAKRNQVAAHRLGLELPPIDFDVLLASYLLNPDQNSNDFGQIAQDHDYQLAFDADVYGKGAKRAVPEQPALFAHFAAKAQALATLTPHLIADLKDQNQFDLFTDMELPLAQVLARMEMQGITLDQARLRDMGKQFSQTIKVLEEKIYGEAGVKFNLNSPKQLGEILFEKLNLPVIKKTKTGYSTSVEVLDQLRGGHPIVQDILDYRAVAKLNSTYVTGLLKAVLPDGKIHTRYLQTLTQTGRLSSVDPNMQNIPARDEGKQIRRAFVPSQPGWQIFSSDYSQIELRVLAHISGDENMQEAFREDRDIHANTAMKIFNLDSPDQVTPDMRRQAKATNFGIVYGISDFGLAKNIGISRKQAKAFIDSYFEQYPKVHDYMDKMVQVARDQGYVETLFHRRRYLNQIHSRNFNLRQFAERTAMNTPIQGSAADIIKVAMINMQQMLEAEHLQSRMLLQVHDELIFEGPEAEMATLAKLVPKVMDSAVKLAIPLKVESSYGPDWFQAK</sequence>
<dbReference type="InterPro" id="IPR002298">
    <property type="entry name" value="DNA_polymerase_A"/>
</dbReference>
<evidence type="ECO:0000313" key="22">
    <source>
        <dbReference type="Proteomes" id="UP000051804"/>
    </source>
</evidence>
<comment type="catalytic activity">
    <reaction evidence="15 17">
        <text>DNA(n) + a 2'-deoxyribonucleoside 5'-triphosphate = DNA(n+1) + diphosphate</text>
        <dbReference type="Rhea" id="RHEA:22508"/>
        <dbReference type="Rhea" id="RHEA-COMP:17339"/>
        <dbReference type="Rhea" id="RHEA-COMP:17340"/>
        <dbReference type="ChEBI" id="CHEBI:33019"/>
        <dbReference type="ChEBI" id="CHEBI:61560"/>
        <dbReference type="ChEBI" id="CHEBI:173112"/>
        <dbReference type="EC" id="2.7.7.7"/>
    </reaction>
</comment>
<evidence type="ECO:0000256" key="2">
    <source>
        <dbReference type="ARBA" id="ARBA00011541"/>
    </source>
</evidence>
<evidence type="ECO:0000256" key="10">
    <source>
        <dbReference type="ARBA" id="ARBA00022801"/>
    </source>
</evidence>
<dbReference type="SMART" id="SM00482">
    <property type="entry name" value="POLAc"/>
    <property type="match status" value="1"/>
</dbReference>
<dbReference type="Pfam" id="PF02739">
    <property type="entry name" value="5_3_exonuc_N"/>
    <property type="match status" value="1"/>
</dbReference>
<evidence type="ECO:0000256" key="17">
    <source>
        <dbReference type="RuleBase" id="RU004460"/>
    </source>
</evidence>
<dbReference type="Pfam" id="PF00476">
    <property type="entry name" value="DNA_pol_A"/>
    <property type="match status" value="1"/>
</dbReference>
<dbReference type="Pfam" id="PF01367">
    <property type="entry name" value="5_3_exonuc"/>
    <property type="match status" value="1"/>
</dbReference>
<dbReference type="SUPFAM" id="SSF56672">
    <property type="entry name" value="DNA/RNA polymerases"/>
    <property type="match status" value="1"/>
</dbReference>
<keyword evidence="10" id="KW-0378">Hydrolase</keyword>
<evidence type="ECO:0000259" key="19">
    <source>
        <dbReference type="SMART" id="SM00475"/>
    </source>
</evidence>
<keyword evidence="5 17" id="KW-0808">Transferase</keyword>
<dbReference type="Gene3D" id="1.20.1060.10">
    <property type="entry name" value="Taq DNA Polymerase, Chain T, domain 4"/>
    <property type="match status" value="1"/>
</dbReference>
<dbReference type="NCBIfam" id="TIGR00593">
    <property type="entry name" value="pola"/>
    <property type="match status" value="1"/>
</dbReference>
<keyword evidence="11" id="KW-0269">Exonuclease</keyword>
<dbReference type="Gene3D" id="1.10.150.20">
    <property type="entry name" value="5' to 3' exonuclease, C-terminal subdomain"/>
    <property type="match status" value="2"/>
</dbReference>
<dbReference type="Gene3D" id="3.40.50.1010">
    <property type="entry name" value="5'-nuclease"/>
    <property type="match status" value="1"/>
</dbReference>
<dbReference type="InterPro" id="IPR008918">
    <property type="entry name" value="HhH2"/>
</dbReference>
<dbReference type="PROSITE" id="PS00447">
    <property type="entry name" value="DNA_POLYMERASE_A"/>
    <property type="match status" value="1"/>
</dbReference>
<dbReference type="FunFam" id="1.20.1060.10:FF:000001">
    <property type="entry name" value="DNA polymerase I"/>
    <property type="match status" value="1"/>
</dbReference>
<dbReference type="FunFam" id="1.10.150.20:FF:000003">
    <property type="entry name" value="DNA polymerase I"/>
    <property type="match status" value="1"/>
</dbReference>
<dbReference type="InterPro" id="IPR002562">
    <property type="entry name" value="3'-5'_exonuclease_dom"/>
</dbReference>
<protein>
    <recommendedName>
        <fullName evidence="4 16">DNA polymerase I</fullName>
        <ecNumber evidence="3 16">2.7.7.7</ecNumber>
    </recommendedName>
</protein>
<evidence type="ECO:0000259" key="20">
    <source>
        <dbReference type="SMART" id="SM00482"/>
    </source>
</evidence>
<dbReference type="CDD" id="cd09898">
    <property type="entry name" value="H3TH_53EXO"/>
    <property type="match status" value="1"/>
</dbReference>
<dbReference type="SMART" id="SM00474">
    <property type="entry name" value="35EXOc"/>
    <property type="match status" value="1"/>
</dbReference>
<dbReference type="SMART" id="SM00279">
    <property type="entry name" value="HhH2"/>
    <property type="match status" value="1"/>
</dbReference>
<dbReference type="SUPFAM" id="SSF53098">
    <property type="entry name" value="Ribonuclease H-like"/>
    <property type="match status" value="1"/>
</dbReference>
<dbReference type="FunFam" id="1.10.150.20:FF:000002">
    <property type="entry name" value="DNA polymerase I"/>
    <property type="match status" value="1"/>
</dbReference>
<dbReference type="Gene3D" id="3.30.420.10">
    <property type="entry name" value="Ribonuclease H-like superfamily/Ribonuclease H"/>
    <property type="match status" value="1"/>
</dbReference>
<dbReference type="GO" id="GO:0008409">
    <property type="term" value="F:5'-3' exonuclease activity"/>
    <property type="evidence" value="ECO:0007669"/>
    <property type="project" value="InterPro"/>
</dbReference>
<keyword evidence="6 17" id="KW-0548">Nucleotidyltransferase</keyword>
<evidence type="ECO:0000256" key="3">
    <source>
        <dbReference type="ARBA" id="ARBA00012417"/>
    </source>
</evidence>
<dbReference type="InterPro" id="IPR043502">
    <property type="entry name" value="DNA/RNA_pol_sf"/>
</dbReference>
<evidence type="ECO:0000256" key="8">
    <source>
        <dbReference type="ARBA" id="ARBA00022722"/>
    </source>
</evidence>
<evidence type="ECO:0000256" key="5">
    <source>
        <dbReference type="ARBA" id="ARBA00022679"/>
    </source>
</evidence>
<dbReference type="PRINTS" id="PR00868">
    <property type="entry name" value="DNAPOLI"/>
</dbReference>
<dbReference type="GO" id="GO:0003677">
    <property type="term" value="F:DNA binding"/>
    <property type="evidence" value="ECO:0007669"/>
    <property type="project" value="UniProtKB-UniRule"/>
</dbReference>
<keyword evidence="7 17" id="KW-0235">DNA replication</keyword>
<dbReference type="InterPro" id="IPR012337">
    <property type="entry name" value="RNaseH-like_sf"/>
</dbReference>
<dbReference type="SUPFAM" id="SSF88723">
    <property type="entry name" value="PIN domain-like"/>
    <property type="match status" value="1"/>
</dbReference>
<keyword evidence="8" id="KW-0540">Nuclease</keyword>
<dbReference type="GO" id="GO:0006302">
    <property type="term" value="P:double-strand break repair"/>
    <property type="evidence" value="ECO:0007669"/>
    <property type="project" value="TreeGrafter"/>
</dbReference>
<dbReference type="CDD" id="cd06140">
    <property type="entry name" value="DNA_polA_I_Bacillus_like_exo"/>
    <property type="match status" value="1"/>
</dbReference>
<organism evidence="21 22">
    <name type="scientific">Lacticaseibacillus nasuensis JCM 17158</name>
    <dbReference type="NCBI Taxonomy" id="1291734"/>
    <lineage>
        <taxon>Bacteria</taxon>
        <taxon>Bacillati</taxon>
        <taxon>Bacillota</taxon>
        <taxon>Bacilli</taxon>
        <taxon>Lactobacillales</taxon>
        <taxon>Lactobacillaceae</taxon>
        <taxon>Lacticaseibacillus</taxon>
    </lineage>
</organism>
<dbReference type="Gene3D" id="3.30.70.370">
    <property type="match status" value="1"/>
</dbReference>
<dbReference type="InterPro" id="IPR036279">
    <property type="entry name" value="5-3_exonuclease_C_sf"/>
</dbReference>
<dbReference type="GO" id="GO:0006261">
    <property type="term" value="P:DNA-templated DNA replication"/>
    <property type="evidence" value="ECO:0007669"/>
    <property type="project" value="UniProtKB-UniRule"/>
</dbReference>
<keyword evidence="14 17" id="KW-0234">DNA repair</keyword>
<comment type="similarity">
    <text evidence="1 17">Belongs to the DNA polymerase type-A family.</text>
</comment>
<gene>
    <name evidence="17" type="primary">polA</name>
    <name evidence="21" type="ORF">FD02_GL000015</name>
</gene>
<dbReference type="SUPFAM" id="SSF47807">
    <property type="entry name" value="5' to 3' exonuclease, C-terminal subdomain"/>
    <property type="match status" value="1"/>
</dbReference>
<dbReference type="PANTHER" id="PTHR10133">
    <property type="entry name" value="DNA POLYMERASE I"/>
    <property type="match status" value="1"/>
</dbReference>
<dbReference type="GO" id="GO:0003887">
    <property type="term" value="F:DNA-directed DNA polymerase activity"/>
    <property type="evidence" value="ECO:0007669"/>
    <property type="project" value="UniProtKB-UniRule"/>
</dbReference>
<evidence type="ECO:0000256" key="15">
    <source>
        <dbReference type="ARBA" id="ARBA00049244"/>
    </source>
</evidence>
<evidence type="ECO:0000256" key="11">
    <source>
        <dbReference type="ARBA" id="ARBA00022839"/>
    </source>
</evidence>
<name>A0A0R1JNW5_9LACO</name>
<dbReference type="InterPro" id="IPR020045">
    <property type="entry name" value="DNA_polI_H3TH"/>
</dbReference>
<dbReference type="AlphaFoldDB" id="A0A0R1JNW5"/>
<dbReference type="InterPro" id="IPR054690">
    <property type="entry name" value="DNA_polI_exonuclease"/>
</dbReference>
<dbReference type="CDD" id="cd08637">
    <property type="entry name" value="DNA_pol_A_pol_I_C"/>
    <property type="match status" value="1"/>
</dbReference>
<proteinExistence type="inferred from homology"/>
<dbReference type="NCBIfam" id="NF004397">
    <property type="entry name" value="PRK05755.1"/>
    <property type="match status" value="1"/>
</dbReference>
<evidence type="ECO:0000256" key="1">
    <source>
        <dbReference type="ARBA" id="ARBA00007705"/>
    </source>
</evidence>
<evidence type="ECO:0000256" key="6">
    <source>
        <dbReference type="ARBA" id="ARBA00022695"/>
    </source>
</evidence>
<feature type="domain" description="DNA-directed DNA polymerase family A palm" evidence="20">
    <location>
        <begin position="643"/>
        <end position="851"/>
    </location>
</feature>
<keyword evidence="13 17" id="KW-0238">DNA-binding</keyword>
<dbReference type="InterPro" id="IPR018320">
    <property type="entry name" value="DNA_polymerase_1"/>
</dbReference>
<evidence type="ECO:0000256" key="4">
    <source>
        <dbReference type="ARBA" id="ARBA00020311"/>
    </source>
</evidence>
<dbReference type="InterPro" id="IPR020046">
    <property type="entry name" value="5-3_exonucl_a-hlix_arch_N"/>
</dbReference>
<dbReference type="Pfam" id="PF22619">
    <property type="entry name" value="DNA_polI_exo1"/>
    <property type="match status" value="1"/>
</dbReference>
<dbReference type="InterPro" id="IPR036397">
    <property type="entry name" value="RNaseH_sf"/>
</dbReference>
<keyword evidence="22" id="KW-1185">Reference proteome</keyword>
<dbReference type="EC" id="2.7.7.7" evidence="3 16"/>
<reference evidence="21 22" key="1">
    <citation type="journal article" date="2015" name="Genome Announc.">
        <title>Expanding the biotechnology potential of lactobacilli through comparative genomics of 213 strains and associated genera.</title>
        <authorList>
            <person name="Sun Z."/>
            <person name="Harris H.M."/>
            <person name="McCann A."/>
            <person name="Guo C."/>
            <person name="Argimon S."/>
            <person name="Zhang W."/>
            <person name="Yang X."/>
            <person name="Jeffery I.B."/>
            <person name="Cooney J.C."/>
            <person name="Kagawa T.F."/>
            <person name="Liu W."/>
            <person name="Song Y."/>
            <person name="Salvetti E."/>
            <person name="Wrobel A."/>
            <person name="Rasinkangas P."/>
            <person name="Parkhill J."/>
            <person name="Rea M.C."/>
            <person name="O'Sullivan O."/>
            <person name="Ritari J."/>
            <person name="Douillard F.P."/>
            <person name="Paul Ross R."/>
            <person name="Yang R."/>
            <person name="Briner A.E."/>
            <person name="Felis G.E."/>
            <person name="de Vos W.M."/>
            <person name="Barrangou R."/>
            <person name="Klaenhammer T.R."/>
            <person name="Caufield P.W."/>
            <person name="Cui Y."/>
            <person name="Zhang H."/>
            <person name="O'Toole P.W."/>
        </authorList>
    </citation>
    <scope>NUCLEOTIDE SEQUENCE [LARGE SCALE GENOMIC DNA]</scope>
    <source>
        <strain evidence="21 22">JCM 17158</strain>
    </source>
</reference>
<accession>A0A0R1JNW5</accession>
<keyword evidence="9 17" id="KW-0227">DNA damage</keyword>
<dbReference type="PANTHER" id="PTHR10133:SF27">
    <property type="entry name" value="DNA POLYMERASE NU"/>
    <property type="match status" value="1"/>
</dbReference>
<dbReference type="InterPro" id="IPR029060">
    <property type="entry name" value="PIN-like_dom_sf"/>
</dbReference>
<dbReference type="GO" id="GO:0008408">
    <property type="term" value="F:3'-5' exonuclease activity"/>
    <property type="evidence" value="ECO:0007669"/>
    <property type="project" value="InterPro"/>
</dbReference>
<dbReference type="Proteomes" id="UP000051804">
    <property type="component" value="Unassembled WGS sequence"/>
</dbReference>
<dbReference type="InterPro" id="IPR002421">
    <property type="entry name" value="5-3_exonuclease"/>
</dbReference>
<evidence type="ECO:0000259" key="18">
    <source>
        <dbReference type="SMART" id="SM00474"/>
    </source>
</evidence>
<keyword evidence="12 17" id="KW-0239">DNA-directed DNA polymerase</keyword>
<feature type="domain" description="5'-3' exonuclease" evidence="19">
    <location>
        <begin position="6"/>
        <end position="269"/>
    </location>
</feature>
<dbReference type="InterPro" id="IPR019760">
    <property type="entry name" value="DNA-dir_DNA_pol_A_CS"/>
</dbReference>
<dbReference type="PATRIC" id="fig|1291734.4.peg.17"/>
<dbReference type="SMART" id="SM00475">
    <property type="entry name" value="53EXOc"/>
    <property type="match status" value="1"/>
</dbReference>
<evidence type="ECO:0000256" key="9">
    <source>
        <dbReference type="ARBA" id="ARBA00022763"/>
    </source>
</evidence>
<dbReference type="CDD" id="cd09859">
    <property type="entry name" value="PIN_53EXO"/>
    <property type="match status" value="1"/>
</dbReference>